<keyword evidence="1" id="KW-0547">Nucleotide-binding</keyword>
<dbReference type="GO" id="GO:0003873">
    <property type="term" value="F:6-phosphofructo-2-kinase activity"/>
    <property type="evidence" value="ECO:0007669"/>
    <property type="project" value="InterPro"/>
</dbReference>
<evidence type="ECO:0000256" key="1">
    <source>
        <dbReference type="ARBA" id="ARBA00022741"/>
    </source>
</evidence>
<dbReference type="Pfam" id="PF00300">
    <property type="entry name" value="His_Phos_1"/>
    <property type="match status" value="1"/>
</dbReference>
<evidence type="ECO:0000313" key="5">
    <source>
        <dbReference type="EMBL" id="KAK1947998.1"/>
    </source>
</evidence>
<dbReference type="InterPro" id="IPR029033">
    <property type="entry name" value="His_PPase_superfam"/>
</dbReference>
<dbReference type="EMBL" id="JASMQC010000001">
    <property type="protein sequence ID" value="KAK1947998.1"/>
    <property type="molecule type" value="Genomic_DNA"/>
</dbReference>
<dbReference type="GO" id="GO:0005524">
    <property type="term" value="F:ATP binding"/>
    <property type="evidence" value="ECO:0007669"/>
    <property type="project" value="UniProtKB-KW"/>
</dbReference>
<dbReference type="Gene3D" id="3.40.50.300">
    <property type="entry name" value="P-loop containing nucleotide triphosphate hydrolases"/>
    <property type="match status" value="1"/>
</dbReference>
<dbReference type="PRINTS" id="PR00991">
    <property type="entry name" value="6PFRUCTKNASE"/>
</dbReference>
<dbReference type="Gene3D" id="3.40.50.1240">
    <property type="entry name" value="Phosphoglycerate mutase-like"/>
    <property type="match status" value="1"/>
</dbReference>
<dbReference type="FunFam" id="3.40.50.300:FF:002150">
    <property type="entry name" value="Phosphoglycerate mutase, putative"/>
    <property type="match status" value="1"/>
</dbReference>
<dbReference type="SUPFAM" id="SSF52540">
    <property type="entry name" value="P-loop containing nucleoside triphosphate hydrolases"/>
    <property type="match status" value="1"/>
</dbReference>
<evidence type="ECO:0000313" key="6">
    <source>
        <dbReference type="Proteomes" id="UP001259832"/>
    </source>
</evidence>
<evidence type="ECO:0000256" key="2">
    <source>
        <dbReference type="ARBA" id="ARBA00022840"/>
    </source>
</evidence>
<dbReference type="AlphaFoldDB" id="A0AAD9H1C7"/>
<dbReference type="InterPro" id="IPR027417">
    <property type="entry name" value="P-loop_NTPase"/>
</dbReference>
<dbReference type="Pfam" id="PF01591">
    <property type="entry name" value="6PF2K"/>
    <property type="match status" value="1"/>
</dbReference>
<dbReference type="PANTHER" id="PTHR10606:SF32">
    <property type="entry name" value="6-PHOSPHOFRUCTO-2-KINASE 1"/>
    <property type="match status" value="1"/>
</dbReference>
<feature type="domain" description="6-phosphofructo-2-kinase" evidence="4">
    <location>
        <begin position="143"/>
        <end position="355"/>
    </location>
</feature>
<sequence length="565" mass="64388">MRVSTTRPVIWQRRAKLRGAARHNSIDQRHRTNRMKVTLPSPPSVGWSVALALALALQVVVYRDTLQDAVRDGRKRLLVFKTMHRRFANQRLKRLNSLGDDRKSQWMWKKGAQGAGAAVSVDSDSSSEESADGTGSTDGLMSSQKKLVLVMVGLPARGKSFVVHKTLRYIEWLGFPTRMFNVGNLRRKLGKAGEDAKFFSADNSDATRLREEMAMDALDDLLEWLETQGHVAVFDATNTTKLRRQHILEKVSSHRNVRVMFVESICDNEELLEANYRRKLSNADYKDKDPETALADFRQRVQEYQKVYETVEDTEDGGNACYVKVYNAGEKIQARYCQGFLQSHIVSLLQNIHLCPRRIWLVRPGPSITSCKGILGLDTELSPEGHRVAEAIARFVENLKLERPMEVWTSPMKRARETANYLPTCDLKRYVTTTLLNELGGGDFEGLTYEEIERFYPKHYTARLQDKLRYRYPGVGGESYVDVISRLRSLIVEFERKKRDVLVICSESILRCLMGYFAGCEAAKVPHLQSYEDTVIELSPHRDGCDIKLIPLEFEEDAEDVATAQ</sequence>
<dbReference type="Proteomes" id="UP001259832">
    <property type="component" value="Unassembled WGS sequence"/>
</dbReference>
<comment type="caution">
    <text evidence="5">The sequence shown here is derived from an EMBL/GenBank/DDBJ whole genome shotgun (WGS) entry which is preliminary data.</text>
</comment>
<dbReference type="GO" id="GO:0006000">
    <property type="term" value="P:fructose metabolic process"/>
    <property type="evidence" value="ECO:0007669"/>
    <property type="project" value="InterPro"/>
</dbReference>
<name>A0AAD9H1C7_9STRA</name>
<dbReference type="SMART" id="SM00855">
    <property type="entry name" value="PGAM"/>
    <property type="match status" value="1"/>
</dbReference>
<evidence type="ECO:0000256" key="3">
    <source>
        <dbReference type="SAM" id="MobiDB-lite"/>
    </source>
</evidence>
<dbReference type="InterPro" id="IPR013079">
    <property type="entry name" value="6Phosfructo_kin"/>
</dbReference>
<keyword evidence="2" id="KW-0067">ATP-binding</keyword>
<dbReference type="SUPFAM" id="SSF53254">
    <property type="entry name" value="Phosphoglycerate mutase-like"/>
    <property type="match status" value="1"/>
</dbReference>
<keyword evidence="6" id="KW-1185">Reference proteome</keyword>
<dbReference type="InterPro" id="IPR003094">
    <property type="entry name" value="6Pfruct_kin"/>
</dbReference>
<accession>A0AAD9H1C7</accession>
<gene>
    <name evidence="5" type="ORF">P3T76_000288</name>
</gene>
<dbReference type="GO" id="GO:0006003">
    <property type="term" value="P:fructose 2,6-bisphosphate metabolic process"/>
    <property type="evidence" value="ECO:0007669"/>
    <property type="project" value="InterPro"/>
</dbReference>
<proteinExistence type="predicted"/>
<protein>
    <submittedName>
        <fullName evidence="5">6-phosphofructo-2-kinase PB17E12.14c</fullName>
    </submittedName>
</protein>
<dbReference type="InterPro" id="IPR013078">
    <property type="entry name" value="His_Pase_superF_clade-1"/>
</dbReference>
<dbReference type="GO" id="GO:0005829">
    <property type="term" value="C:cytosol"/>
    <property type="evidence" value="ECO:0007669"/>
    <property type="project" value="TreeGrafter"/>
</dbReference>
<evidence type="ECO:0000259" key="4">
    <source>
        <dbReference type="Pfam" id="PF01591"/>
    </source>
</evidence>
<reference evidence="5" key="1">
    <citation type="submission" date="2023-08" db="EMBL/GenBank/DDBJ databases">
        <title>Reference Genome Resource for the Citrus Pathogen Phytophthora citrophthora.</title>
        <authorList>
            <person name="Moller H."/>
            <person name="Coetzee B."/>
            <person name="Rose L.J."/>
            <person name="Van Niekerk J.M."/>
        </authorList>
    </citation>
    <scope>NUCLEOTIDE SEQUENCE</scope>
    <source>
        <strain evidence="5">STE-U-9442</strain>
    </source>
</reference>
<dbReference type="CDD" id="cd07067">
    <property type="entry name" value="HP_PGM_like"/>
    <property type="match status" value="1"/>
</dbReference>
<organism evidence="5 6">
    <name type="scientific">Phytophthora citrophthora</name>
    <dbReference type="NCBI Taxonomy" id="4793"/>
    <lineage>
        <taxon>Eukaryota</taxon>
        <taxon>Sar</taxon>
        <taxon>Stramenopiles</taxon>
        <taxon>Oomycota</taxon>
        <taxon>Peronosporomycetes</taxon>
        <taxon>Peronosporales</taxon>
        <taxon>Peronosporaceae</taxon>
        <taxon>Phytophthora</taxon>
    </lineage>
</organism>
<feature type="region of interest" description="Disordered" evidence="3">
    <location>
        <begin position="118"/>
        <end position="140"/>
    </location>
</feature>
<dbReference type="PANTHER" id="PTHR10606">
    <property type="entry name" value="6-PHOSPHOFRUCTO-2-KINASE/FRUCTOSE-2,6-BISPHOSPHATASE"/>
    <property type="match status" value="1"/>
</dbReference>